<name>A0A7J6M7J7_PEROL</name>
<feature type="compositionally biased region" description="Basic and acidic residues" evidence="7">
    <location>
        <begin position="918"/>
        <end position="934"/>
    </location>
</feature>
<dbReference type="Pfam" id="PF03031">
    <property type="entry name" value="NIF"/>
    <property type="match status" value="1"/>
</dbReference>
<feature type="region of interest" description="Disordered" evidence="7">
    <location>
        <begin position="715"/>
        <end position="736"/>
    </location>
</feature>
<dbReference type="InterPro" id="IPR002067">
    <property type="entry name" value="MCP"/>
</dbReference>
<organism evidence="10 11">
    <name type="scientific">Perkinsus olseni</name>
    <name type="common">Perkinsus atlanticus</name>
    <dbReference type="NCBI Taxonomy" id="32597"/>
    <lineage>
        <taxon>Eukaryota</taxon>
        <taxon>Sar</taxon>
        <taxon>Alveolata</taxon>
        <taxon>Perkinsozoa</taxon>
        <taxon>Perkinsea</taxon>
        <taxon>Perkinsida</taxon>
        <taxon>Perkinsidae</taxon>
        <taxon>Perkinsus</taxon>
    </lineage>
</organism>
<evidence type="ECO:0000256" key="5">
    <source>
        <dbReference type="ARBA" id="ARBA00023136"/>
    </source>
</evidence>
<keyword evidence="3 6" id="KW-0812">Transmembrane</keyword>
<evidence type="ECO:0000256" key="7">
    <source>
        <dbReference type="SAM" id="MobiDB-lite"/>
    </source>
</evidence>
<protein>
    <submittedName>
        <fullName evidence="10">RNA polymerase II</fullName>
    </submittedName>
</protein>
<dbReference type="Gene3D" id="3.40.50.1000">
    <property type="entry name" value="HAD superfamily/HAD-like"/>
    <property type="match status" value="1"/>
</dbReference>
<evidence type="ECO:0000259" key="8">
    <source>
        <dbReference type="PROSITE" id="PS50172"/>
    </source>
</evidence>
<gene>
    <name evidence="10" type="primary">CTDP1</name>
    <name evidence="10" type="ORF">FOZ61_008891</name>
</gene>
<evidence type="ECO:0000256" key="3">
    <source>
        <dbReference type="ARBA" id="ARBA00022692"/>
    </source>
</evidence>
<evidence type="ECO:0000313" key="11">
    <source>
        <dbReference type="Proteomes" id="UP000570595"/>
    </source>
</evidence>
<dbReference type="AlphaFoldDB" id="A0A7J6M7J7"/>
<feature type="repeat" description="Solcar" evidence="6">
    <location>
        <begin position="226"/>
        <end position="311"/>
    </location>
</feature>
<dbReference type="SUPFAM" id="SSF52113">
    <property type="entry name" value="BRCT domain"/>
    <property type="match status" value="1"/>
</dbReference>
<dbReference type="Proteomes" id="UP000570595">
    <property type="component" value="Unassembled WGS sequence"/>
</dbReference>
<dbReference type="InterPro" id="IPR023214">
    <property type="entry name" value="HAD_sf"/>
</dbReference>
<evidence type="ECO:0000256" key="2">
    <source>
        <dbReference type="ARBA" id="ARBA00022448"/>
    </source>
</evidence>
<dbReference type="OrthoDB" id="277011at2759"/>
<sequence>MSNSGTSSAQPDYKVWASLLGGSCGSATAKTATAPLSRLTILYQVSSMGASKTVHSHDSIYRTMKNILEKEGVASMWRGNLVSVIHKFPYGAINYYVYEKAKILMRPYWSTPTDPGISCRFLAGFMGGCAANVVTYPLDLVRTRLATNDTIRNWGIIPTLREIARTEGLSSLFKGLGVTIWCQGLNIALNFAIYETLQVKAIEIEKWIFRQVLGMSSFNSSDKQRGTWLSSLLCGAMAGSTASMIIFPLDLIRRRQQMCVGVAAPSFLAVAREIVKSESIRGLYRGLIPELIKVIPAVGINFYVYELVRQEVLGVEISPRPNGVSRLGWWVVACSLLAALMPPSPDMPAKDDGGEGIMPPPLPSKDGGSKRKVGMGVMDKLEGSSPSKRQAIRVEPEECPHDLVWQGMCANCCAIVDRAKLGEGGSSVPAHSAGSGVNAWKDDPLSMDEDDLSDEGDCLDVGEDSVESDEERRGALQRGGYYATEFLSADDGIRVSAALAASLESSTIRTLAASRRLVAVLDIDHTILHVTNKRVDLLFPDVTCYNLAPNKDTGRLDEGKVYQFFIGSGSKTATCCYLKLRPGFYTFLEDILPLYELYLYTHGTREYAVRLLKALDPTCRYFGSPPRLIARVTQSTLTCKTLSKIFPSNHRLAVIVDDRDDVWEPKDNEHSLIKVTPYVFFPDSERLRVSLEGQLNAIIAAGSGKRAMAPLAEYHHPADASSSAAPTPPEEGAPPRDRKWLEMAESDKQLHYVTEMLRNIHARTYAAAQLATSVGDDLNADKLDVRPIIPAIQEQTLEGLRVALSGLVPSNYWDPSQHPVIRLLHRLGATVVSDIGSIAVKGADLGSSSPPIDVLIASNLETRKAQQAMAMGAPVVHVWYLLHALATWQRPKFGPFKLSVMESTPMRVHWQAPQLYAKDPHDSDGDMSPRHKPNDLLSAADAVSAAEATVDSSSEEGFVGGLTVDEDDLLAALEGGDSDDQGQG</sequence>
<dbReference type="Pfam" id="PF00153">
    <property type="entry name" value="Mito_carr"/>
    <property type="match status" value="3"/>
</dbReference>
<evidence type="ECO:0000256" key="4">
    <source>
        <dbReference type="ARBA" id="ARBA00022737"/>
    </source>
</evidence>
<dbReference type="PROSITE" id="PS50969">
    <property type="entry name" value="FCP1"/>
    <property type="match status" value="1"/>
</dbReference>
<dbReference type="InterPro" id="IPR004274">
    <property type="entry name" value="FCP1_dom"/>
</dbReference>
<feature type="compositionally biased region" description="Low complexity" evidence="7">
    <location>
        <begin position="938"/>
        <end position="956"/>
    </location>
</feature>
<dbReference type="PROSITE" id="PS50920">
    <property type="entry name" value="SOLCAR"/>
    <property type="match status" value="3"/>
</dbReference>
<feature type="domain" description="BRCT" evidence="8">
    <location>
        <begin position="792"/>
        <end position="898"/>
    </location>
</feature>
<dbReference type="Gene3D" id="1.10.287.10">
    <property type="entry name" value="S15/NS1, RNA-binding"/>
    <property type="match status" value="1"/>
</dbReference>
<dbReference type="GO" id="GO:0055085">
    <property type="term" value="P:transmembrane transport"/>
    <property type="evidence" value="ECO:0007669"/>
    <property type="project" value="InterPro"/>
</dbReference>
<feature type="repeat" description="Solcar" evidence="6">
    <location>
        <begin position="13"/>
        <end position="104"/>
    </location>
</feature>
<keyword evidence="2" id="KW-0813">Transport</keyword>
<dbReference type="InterPro" id="IPR036412">
    <property type="entry name" value="HAD-like_sf"/>
</dbReference>
<feature type="compositionally biased region" description="Acidic residues" evidence="7">
    <location>
        <begin position="445"/>
        <end position="469"/>
    </location>
</feature>
<dbReference type="InterPro" id="IPR023395">
    <property type="entry name" value="MCP_dom_sf"/>
</dbReference>
<feature type="region of interest" description="Disordered" evidence="7">
    <location>
        <begin position="916"/>
        <end position="959"/>
    </location>
</feature>
<keyword evidence="4" id="KW-0677">Repeat</keyword>
<dbReference type="Gene3D" id="3.40.50.10190">
    <property type="entry name" value="BRCT domain"/>
    <property type="match status" value="1"/>
</dbReference>
<evidence type="ECO:0000256" key="1">
    <source>
        <dbReference type="ARBA" id="ARBA00004141"/>
    </source>
</evidence>
<feature type="region of interest" description="Disordered" evidence="7">
    <location>
        <begin position="424"/>
        <end position="473"/>
    </location>
</feature>
<evidence type="ECO:0000313" key="10">
    <source>
        <dbReference type="EMBL" id="KAF4667041.1"/>
    </source>
</evidence>
<dbReference type="InterPro" id="IPR001357">
    <property type="entry name" value="BRCT_dom"/>
</dbReference>
<dbReference type="SUPFAM" id="SSF103506">
    <property type="entry name" value="Mitochondrial carrier"/>
    <property type="match status" value="1"/>
</dbReference>
<comment type="caution">
    <text evidence="10">The sequence shown here is derived from an EMBL/GenBank/DDBJ whole genome shotgun (WGS) entry which is preliminary data.</text>
</comment>
<proteinExistence type="predicted"/>
<feature type="region of interest" description="Disordered" evidence="7">
    <location>
        <begin position="345"/>
        <end position="373"/>
    </location>
</feature>
<reference evidence="10 11" key="1">
    <citation type="submission" date="2020-04" db="EMBL/GenBank/DDBJ databases">
        <title>Perkinsus olseni comparative genomics.</title>
        <authorList>
            <person name="Bogema D.R."/>
        </authorList>
    </citation>
    <scope>NUCLEOTIDE SEQUENCE [LARGE SCALE GENOMIC DNA]</scope>
    <source>
        <strain evidence="10">ATCC PRA-179</strain>
    </source>
</reference>
<feature type="domain" description="FCP1 homology" evidence="9">
    <location>
        <begin position="512"/>
        <end position="698"/>
    </location>
</feature>
<dbReference type="PROSITE" id="PS50172">
    <property type="entry name" value="BRCT"/>
    <property type="match status" value="1"/>
</dbReference>
<evidence type="ECO:0000259" key="9">
    <source>
        <dbReference type="PROSITE" id="PS50969"/>
    </source>
</evidence>
<feature type="repeat" description="Solcar" evidence="6">
    <location>
        <begin position="115"/>
        <end position="200"/>
    </location>
</feature>
<keyword evidence="5 6" id="KW-0472">Membrane</keyword>
<dbReference type="Gene3D" id="1.50.40.10">
    <property type="entry name" value="Mitochondrial carrier domain"/>
    <property type="match status" value="1"/>
</dbReference>
<dbReference type="EMBL" id="JABAHT010000061">
    <property type="protein sequence ID" value="KAF4667041.1"/>
    <property type="molecule type" value="Genomic_DNA"/>
</dbReference>
<dbReference type="SMART" id="SM00577">
    <property type="entry name" value="CPDc"/>
    <property type="match status" value="1"/>
</dbReference>
<evidence type="ECO:0000256" key="6">
    <source>
        <dbReference type="PROSITE-ProRule" id="PRU00282"/>
    </source>
</evidence>
<dbReference type="GO" id="GO:0016020">
    <property type="term" value="C:membrane"/>
    <property type="evidence" value="ECO:0007669"/>
    <property type="project" value="UniProtKB-SubCell"/>
</dbReference>
<dbReference type="InterPro" id="IPR018108">
    <property type="entry name" value="MCP_transmembrane"/>
</dbReference>
<dbReference type="PRINTS" id="PR00926">
    <property type="entry name" value="MITOCARRIER"/>
</dbReference>
<dbReference type="PANTHER" id="PTHR24089">
    <property type="entry name" value="SOLUTE CARRIER FAMILY 25"/>
    <property type="match status" value="1"/>
</dbReference>
<accession>A0A7J6M7J7</accession>
<dbReference type="SUPFAM" id="SSF56784">
    <property type="entry name" value="HAD-like"/>
    <property type="match status" value="1"/>
</dbReference>
<comment type="subcellular location">
    <subcellularLocation>
        <location evidence="1">Membrane</location>
        <topology evidence="1">Multi-pass membrane protein</topology>
    </subcellularLocation>
</comment>
<dbReference type="InterPro" id="IPR036420">
    <property type="entry name" value="BRCT_dom_sf"/>
</dbReference>